<protein>
    <submittedName>
        <fullName evidence="1">Uncharacterized protein</fullName>
    </submittedName>
</protein>
<evidence type="ECO:0000313" key="2">
    <source>
        <dbReference type="Proteomes" id="UP001595075"/>
    </source>
</evidence>
<comment type="caution">
    <text evidence="1">The sequence shown here is derived from an EMBL/GenBank/DDBJ whole genome shotgun (WGS) entry which is preliminary data.</text>
</comment>
<gene>
    <name evidence="1" type="ORF">VTL71DRAFT_10251</name>
</gene>
<dbReference type="EMBL" id="JAZHXI010000003">
    <property type="protein sequence ID" value="KAL2072927.1"/>
    <property type="molecule type" value="Genomic_DNA"/>
</dbReference>
<name>A0ABR4CSZ6_9HELO</name>
<reference evidence="1 2" key="1">
    <citation type="journal article" date="2024" name="Commun. Biol.">
        <title>Comparative genomic analysis of thermophilic fungi reveals convergent evolutionary adaptations and gene losses.</title>
        <authorList>
            <person name="Steindorff A.S."/>
            <person name="Aguilar-Pontes M.V."/>
            <person name="Robinson A.J."/>
            <person name="Andreopoulos B."/>
            <person name="LaButti K."/>
            <person name="Kuo A."/>
            <person name="Mondo S."/>
            <person name="Riley R."/>
            <person name="Otillar R."/>
            <person name="Haridas S."/>
            <person name="Lipzen A."/>
            <person name="Grimwood J."/>
            <person name="Schmutz J."/>
            <person name="Clum A."/>
            <person name="Reid I.D."/>
            <person name="Moisan M.C."/>
            <person name="Butler G."/>
            <person name="Nguyen T.T.M."/>
            <person name="Dewar K."/>
            <person name="Conant G."/>
            <person name="Drula E."/>
            <person name="Henrissat B."/>
            <person name="Hansel C."/>
            <person name="Singer S."/>
            <person name="Hutchinson M.I."/>
            <person name="de Vries R.P."/>
            <person name="Natvig D.O."/>
            <person name="Powell A.J."/>
            <person name="Tsang A."/>
            <person name="Grigoriev I.V."/>
        </authorList>
    </citation>
    <scope>NUCLEOTIDE SEQUENCE [LARGE SCALE GENOMIC DNA]</scope>
    <source>
        <strain evidence="1 2">CBS 494.80</strain>
    </source>
</reference>
<dbReference type="Proteomes" id="UP001595075">
    <property type="component" value="Unassembled WGS sequence"/>
</dbReference>
<sequence>MSVKLLRKSRYILHSKHQHSETDPTIREFQHAGFIVTSQKDSGYASLNFHAGFVAEECAPYVYTGFNSAPCTKMLRLNAIS</sequence>
<accession>A0ABR4CSZ6</accession>
<organism evidence="1 2">
    <name type="scientific">Oculimacula yallundae</name>
    <dbReference type="NCBI Taxonomy" id="86028"/>
    <lineage>
        <taxon>Eukaryota</taxon>
        <taxon>Fungi</taxon>
        <taxon>Dikarya</taxon>
        <taxon>Ascomycota</taxon>
        <taxon>Pezizomycotina</taxon>
        <taxon>Leotiomycetes</taxon>
        <taxon>Helotiales</taxon>
        <taxon>Ploettnerulaceae</taxon>
        <taxon>Oculimacula</taxon>
    </lineage>
</organism>
<feature type="non-terminal residue" evidence="1">
    <location>
        <position position="81"/>
    </location>
</feature>
<evidence type="ECO:0000313" key="1">
    <source>
        <dbReference type="EMBL" id="KAL2072927.1"/>
    </source>
</evidence>
<proteinExistence type="predicted"/>
<keyword evidence="2" id="KW-1185">Reference proteome</keyword>